<dbReference type="Proteomes" id="UP000053989">
    <property type="component" value="Unassembled WGS sequence"/>
</dbReference>
<keyword evidence="4" id="KW-1185">Reference proteome</keyword>
<organism evidence="3 4">
    <name type="scientific">Scleroderma citrinum Foug A</name>
    <dbReference type="NCBI Taxonomy" id="1036808"/>
    <lineage>
        <taxon>Eukaryota</taxon>
        <taxon>Fungi</taxon>
        <taxon>Dikarya</taxon>
        <taxon>Basidiomycota</taxon>
        <taxon>Agaricomycotina</taxon>
        <taxon>Agaricomycetes</taxon>
        <taxon>Agaricomycetidae</taxon>
        <taxon>Boletales</taxon>
        <taxon>Sclerodermatineae</taxon>
        <taxon>Sclerodermataceae</taxon>
        <taxon>Scleroderma</taxon>
    </lineage>
</organism>
<sequence>MARQTEIMRRWEEAKRQRAIDEAQEQMEREQQEEMQARAQAVTVMQGSGMPGPSTAVVVPMPRACERCTVLLQEPEGCVVSERGKVRACLPCQKARKACVWPLGPGGAGAATGSGTKVSGKPAPRGREKHKKVCTTTEEGEDDDKTEEVFRVPRVMAEEQCDALGMLTQVLVQVAERMAAVEAHDEERLAMEQETVEIRRAHLTMARRAADHEEERLEMDWVQLSIAQQWTEDLWKMGMLMRSPFVYSSKGKERAVETEAEAEEGGEEADDEDEDAQGEEE</sequence>
<gene>
    <name evidence="3" type="ORF">SCLCIDRAFT_20980</name>
</gene>
<protein>
    <submittedName>
        <fullName evidence="3">Uncharacterized protein</fullName>
    </submittedName>
</protein>
<proteinExistence type="predicted"/>
<reference evidence="3 4" key="1">
    <citation type="submission" date="2014-04" db="EMBL/GenBank/DDBJ databases">
        <authorList>
            <consortium name="DOE Joint Genome Institute"/>
            <person name="Kuo A."/>
            <person name="Kohler A."/>
            <person name="Nagy L.G."/>
            <person name="Floudas D."/>
            <person name="Copeland A."/>
            <person name="Barry K.W."/>
            <person name="Cichocki N."/>
            <person name="Veneault-Fourrey C."/>
            <person name="LaButti K."/>
            <person name="Lindquist E.A."/>
            <person name="Lipzen A."/>
            <person name="Lundell T."/>
            <person name="Morin E."/>
            <person name="Murat C."/>
            <person name="Sun H."/>
            <person name="Tunlid A."/>
            <person name="Henrissat B."/>
            <person name="Grigoriev I.V."/>
            <person name="Hibbett D.S."/>
            <person name="Martin F."/>
            <person name="Nordberg H.P."/>
            <person name="Cantor M.N."/>
            <person name="Hua S.X."/>
        </authorList>
    </citation>
    <scope>NUCLEOTIDE SEQUENCE [LARGE SCALE GENOMIC DNA]</scope>
    <source>
        <strain evidence="3 4">Foug A</strain>
    </source>
</reference>
<keyword evidence="1" id="KW-0175">Coiled coil</keyword>
<dbReference type="HOGENOM" id="CLU_068520_0_0_1"/>
<feature type="region of interest" description="Disordered" evidence="2">
    <location>
        <begin position="108"/>
        <end position="130"/>
    </location>
</feature>
<accession>A0A0C3AR84</accession>
<evidence type="ECO:0000313" key="4">
    <source>
        <dbReference type="Proteomes" id="UP000053989"/>
    </source>
</evidence>
<evidence type="ECO:0000313" key="3">
    <source>
        <dbReference type="EMBL" id="KIM67452.1"/>
    </source>
</evidence>
<evidence type="ECO:0000256" key="1">
    <source>
        <dbReference type="SAM" id="Coils"/>
    </source>
</evidence>
<evidence type="ECO:0000256" key="2">
    <source>
        <dbReference type="SAM" id="MobiDB-lite"/>
    </source>
</evidence>
<feature type="region of interest" description="Disordered" evidence="2">
    <location>
        <begin position="248"/>
        <end position="281"/>
    </location>
</feature>
<dbReference type="EMBL" id="KN822012">
    <property type="protein sequence ID" value="KIM67452.1"/>
    <property type="molecule type" value="Genomic_DNA"/>
</dbReference>
<dbReference type="InParanoid" id="A0A0C3AR84"/>
<feature type="compositionally biased region" description="Acidic residues" evidence="2">
    <location>
        <begin position="258"/>
        <end position="281"/>
    </location>
</feature>
<dbReference type="AlphaFoldDB" id="A0A0C3AR84"/>
<reference evidence="4" key="2">
    <citation type="submission" date="2015-01" db="EMBL/GenBank/DDBJ databases">
        <title>Evolutionary Origins and Diversification of the Mycorrhizal Mutualists.</title>
        <authorList>
            <consortium name="DOE Joint Genome Institute"/>
            <consortium name="Mycorrhizal Genomics Consortium"/>
            <person name="Kohler A."/>
            <person name="Kuo A."/>
            <person name="Nagy L.G."/>
            <person name="Floudas D."/>
            <person name="Copeland A."/>
            <person name="Barry K.W."/>
            <person name="Cichocki N."/>
            <person name="Veneault-Fourrey C."/>
            <person name="LaButti K."/>
            <person name="Lindquist E.A."/>
            <person name="Lipzen A."/>
            <person name="Lundell T."/>
            <person name="Morin E."/>
            <person name="Murat C."/>
            <person name="Riley R."/>
            <person name="Ohm R."/>
            <person name="Sun H."/>
            <person name="Tunlid A."/>
            <person name="Henrissat B."/>
            <person name="Grigoriev I.V."/>
            <person name="Hibbett D.S."/>
            <person name="Martin F."/>
        </authorList>
    </citation>
    <scope>NUCLEOTIDE SEQUENCE [LARGE SCALE GENOMIC DNA]</scope>
    <source>
        <strain evidence="4">Foug A</strain>
    </source>
</reference>
<feature type="coiled-coil region" evidence="1">
    <location>
        <begin position="13"/>
        <end position="40"/>
    </location>
</feature>
<name>A0A0C3AR84_9AGAM</name>